<evidence type="ECO:0000313" key="3">
    <source>
        <dbReference type="Proteomes" id="UP000191285"/>
    </source>
</evidence>
<reference evidence="3" key="1">
    <citation type="journal article" date="2017" name="Nat. Microbiol.">
        <title>Global analysis of biosynthetic gene clusters reveals vast potential of secondary metabolite production in Penicillium species.</title>
        <authorList>
            <person name="Nielsen J.C."/>
            <person name="Grijseels S."/>
            <person name="Prigent S."/>
            <person name="Ji B."/>
            <person name="Dainat J."/>
            <person name="Nielsen K.F."/>
            <person name="Frisvad J.C."/>
            <person name="Workman M."/>
            <person name="Nielsen J."/>
        </authorList>
    </citation>
    <scope>NUCLEOTIDE SEQUENCE [LARGE SCALE GENOMIC DNA]</scope>
    <source>
        <strain evidence="3">IBT 24891</strain>
    </source>
</reference>
<comment type="caution">
    <text evidence="2">The sequence shown here is derived from an EMBL/GenBank/DDBJ whole genome shotgun (WGS) entry which is preliminary data.</text>
</comment>
<dbReference type="Gene3D" id="3.40.390.10">
    <property type="entry name" value="Collagenase (Catalytic Domain)"/>
    <property type="match status" value="1"/>
</dbReference>
<organism evidence="2 3">
    <name type="scientific">Penicillium steckii</name>
    <dbReference type="NCBI Taxonomy" id="303698"/>
    <lineage>
        <taxon>Eukaryota</taxon>
        <taxon>Fungi</taxon>
        <taxon>Dikarya</taxon>
        <taxon>Ascomycota</taxon>
        <taxon>Pezizomycotina</taxon>
        <taxon>Eurotiomycetes</taxon>
        <taxon>Eurotiomycetidae</taxon>
        <taxon>Eurotiales</taxon>
        <taxon>Aspergillaceae</taxon>
        <taxon>Penicillium</taxon>
    </lineage>
</organism>
<protein>
    <recommendedName>
        <fullName evidence="4">Lysine-specific metallo-endopeptidase domain-containing protein</fullName>
    </recommendedName>
</protein>
<evidence type="ECO:0008006" key="4">
    <source>
        <dbReference type="Google" id="ProtNLM"/>
    </source>
</evidence>
<evidence type="ECO:0000313" key="2">
    <source>
        <dbReference type="EMBL" id="OQE31314.1"/>
    </source>
</evidence>
<keyword evidence="1" id="KW-0732">Signal</keyword>
<dbReference type="STRING" id="303698.A0A1V6TZ29"/>
<dbReference type="GO" id="GO:0008237">
    <property type="term" value="F:metallopeptidase activity"/>
    <property type="evidence" value="ECO:0007669"/>
    <property type="project" value="InterPro"/>
</dbReference>
<feature type="signal peptide" evidence="1">
    <location>
        <begin position="1"/>
        <end position="19"/>
    </location>
</feature>
<sequence length="535" mass="59679">MRFSTVLLWVNVTIIGASPLYTRSSALGKSDIDEIEKQFPGIYWKLAVDTCTDDEFEILYKATEMSSRILEGAAPSAYDAGLASGVDNSMYNSAAWNRYFISPQNAMIADTTHSWSLNPEAYQTVLHNMMQAAFYPTQGGKKKNGDGTVQAKQAAYTCQRDFKGCAQEPTARGGWTGPSARTSQPDSALNTLVDGALIAFCPRYFQEAGQKHIEDYVNDLKKVKRKMSWHVLPSLRTFEHVILHEWMHVNLFGYGPKNIETQKNWPIIVDVSNSGLEGVPDEQVMYGDYYTYEFARKYHKNSKLGAVNLETALNADSYAMFYLYSYLSDEFDWDTDGSETLHKRDADTDPDDKGVTWTVDDDDDENVRSPSELNEFVMPTNCIFLGKNSTLDASCTFDADYADDDVANPDLDYQCDTTQTSSVPADIFGGMYDKFCDQVDEKSMLTWVVDNEGNEMFTLDKRTPPTKPSDYETVTGYLSFSTNSDNSTCSKSCSDAFDYLKACPCGTTGQGMYSMAQQGSVDVGCGVYTFNVNKA</sequence>
<dbReference type="InterPro" id="IPR024079">
    <property type="entry name" value="MetalloPept_cat_dom_sf"/>
</dbReference>
<gene>
    <name evidence="2" type="ORF">PENSTE_c001G06021</name>
</gene>
<feature type="chain" id="PRO_5012370486" description="Lysine-specific metallo-endopeptidase domain-containing protein" evidence="1">
    <location>
        <begin position="20"/>
        <end position="535"/>
    </location>
</feature>
<dbReference type="AlphaFoldDB" id="A0A1V6TZ29"/>
<keyword evidence="3" id="KW-1185">Reference proteome</keyword>
<dbReference type="OrthoDB" id="3482317at2759"/>
<evidence type="ECO:0000256" key="1">
    <source>
        <dbReference type="SAM" id="SignalP"/>
    </source>
</evidence>
<dbReference type="Proteomes" id="UP000191285">
    <property type="component" value="Unassembled WGS sequence"/>
</dbReference>
<dbReference type="EMBL" id="MLKD01000001">
    <property type="protein sequence ID" value="OQE31314.1"/>
    <property type="molecule type" value="Genomic_DNA"/>
</dbReference>
<proteinExistence type="predicted"/>
<accession>A0A1V6TZ29</accession>
<name>A0A1V6TZ29_9EURO</name>